<dbReference type="Proteomes" id="UP001606301">
    <property type="component" value="Unassembled WGS sequence"/>
</dbReference>
<organism evidence="1 2">
    <name type="scientific">Pelomonas margarita</name>
    <dbReference type="NCBI Taxonomy" id="3299031"/>
    <lineage>
        <taxon>Bacteria</taxon>
        <taxon>Pseudomonadati</taxon>
        <taxon>Pseudomonadota</taxon>
        <taxon>Betaproteobacteria</taxon>
        <taxon>Burkholderiales</taxon>
        <taxon>Sphaerotilaceae</taxon>
        <taxon>Roseateles</taxon>
    </lineage>
</organism>
<evidence type="ECO:0000313" key="1">
    <source>
        <dbReference type="EMBL" id="MFG6441220.1"/>
    </source>
</evidence>
<comment type="caution">
    <text evidence="1">The sequence shown here is derived from an EMBL/GenBank/DDBJ whole genome shotgun (WGS) entry which is preliminary data.</text>
</comment>
<dbReference type="EMBL" id="JBIGHW010000005">
    <property type="protein sequence ID" value="MFG6441220.1"/>
    <property type="molecule type" value="Genomic_DNA"/>
</dbReference>
<protein>
    <recommendedName>
        <fullName evidence="3">DUF2892 domain-containing protein</fullName>
    </recommendedName>
</protein>
<evidence type="ECO:0008006" key="3">
    <source>
        <dbReference type="Google" id="ProtNLM"/>
    </source>
</evidence>
<accession>A0ABW7FIP0</accession>
<evidence type="ECO:0000313" key="2">
    <source>
        <dbReference type="Proteomes" id="UP001606301"/>
    </source>
</evidence>
<proteinExistence type="predicted"/>
<keyword evidence="2" id="KW-1185">Reference proteome</keyword>
<sequence length="76" mass="8198">MGWMTERRCAALSVGLCALGATVHIAGWLLGAATRDFFVLCLIGTLWAQSARHGLMIQRLLAGTPAETVDQQRARS</sequence>
<gene>
    <name evidence="1" type="ORF">ACG0Z3_11075</name>
</gene>
<name>A0ABW7FIP0_9BURK</name>
<reference evidence="1 2" key="1">
    <citation type="submission" date="2024-08" db="EMBL/GenBank/DDBJ databases">
        <authorList>
            <person name="Lu H."/>
        </authorList>
    </citation>
    <scope>NUCLEOTIDE SEQUENCE [LARGE SCALE GENOMIC DNA]</scope>
    <source>
        <strain evidence="1 2">LKC17W</strain>
    </source>
</reference>